<accession>A0A3S5AK34</accession>
<keyword evidence="2" id="KW-1133">Transmembrane helix</keyword>
<organism evidence="3 4">
    <name type="scientific">Protopolystoma xenopodis</name>
    <dbReference type="NCBI Taxonomy" id="117903"/>
    <lineage>
        <taxon>Eukaryota</taxon>
        <taxon>Metazoa</taxon>
        <taxon>Spiralia</taxon>
        <taxon>Lophotrochozoa</taxon>
        <taxon>Platyhelminthes</taxon>
        <taxon>Monogenea</taxon>
        <taxon>Polyopisthocotylea</taxon>
        <taxon>Polystomatidea</taxon>
        <taxon>Polystomatidae</taxon>
        <taxon>Protopolystoma</taxon>
    </lineage>
</organism>
<evidence type="ECO:0000256" key="1">
    <source>
        <dbReference type="SAM" id="MobiDB-lite"/>
    </source>
</evidence>
<feature type="compositionally biased region" description="Low complexity" evidence="1">
    <location>
        <begin position="135"/>
        <end position="149"/>
    </location>
</feature>
<feature type="region of interest" description="Disordered" evidence="1">
    <location>
        <begin position="40"/>
        <end position="66"/>
    </location>
</feature>
<proteinExistence type="predicted"/>
<name>A0A3S5AK34_9PLAT</name>
<keyword evidence="4" id="KW-1185">Reference proteome</keyword>
<feature type="region of interest" description="Disordered" evidence="1">
    <location>
        <begin position="123"/>
        <end position="149"/>
    </location>
</feature>
<keyword evidence="2" id="KW-0472">Membrane</keyword>
<protein>
    <submittedName>
        <fullName evidence="3">Uncharacterized protein</fullName>
    </submittedName>
</protein>
<feature type="compositionally biased region" description="Polar residues" evidence="1">
    <location>
        <begin position="123"/>
        <end position="134"/>
    </location>
</feature>
<evidence type="ECO:0000313" key="3">
    <source>
        <dbReference type="EMBL" id="VEL31351.1"/>
    </source>
</evidence>
<feature type="non-terminal residue" evidence="3">
    <location>
        <position position="303"/>
    </location>
</feature>
<feature type="transmembrane region" description="Helical" evidence="2">
    <location>
        <begin position="6"/>
        <end position="22"/>
    </location>
</feature>
<reference evidence="3" key="1">
    <citation type="submission" date="2018-11" db="EMBL/GenBank/DDBJ databases">
        <authorList>
            <consortium name="Pathogen Informatics"/>
        </authorList>
    </citation>
    <scope>NUCLEOTIDE SEQUENCE</scope>
</reference>
<evidence type="ECO:0000256" key="2">
    <source>
        <dbReference type="SAM" id="Phobius"/>
    </source>
</evidence>
<dbReference type="Proteomes" id="UP000784294">
    <property type="component" value="Unassembled WGS sequence"/>
</dbReference>
<sequence length="303" mass="33081">ILLYAPWLPLFFFIPFFILIQISPSTTYYNKEVPEQTFESTSLESTRQIISTPSHPSTSEISTSSHLPPLTCYSHVTSYSSHSSKPTPDSSMLSQNINTNDNPCLMPKPKESDFVIVHPSPSLQVEPKSSASTNPIASPPSSLAPSSSISVEKSILETRRTGRFPEQLPKSRRRFVRLSRLGTVQPPPSSSVITAGTIGTLAYPFSASGRKLSWDPDAQADLLPPGLIPAFDPHPGHSNAPATTEYLLRFPPVPGTDNALLSQMIHGTASTNRPKWISSTCSLSYGRLRSFRPTSTDNRLTSS</sequence>
<feature type="compositionally biased region" description="Low complexity" evidence="1">
    <location>
        <begin position="49"/>
        <end position="66"/>
    </location>
</feature>
<dbReference type="EMBL" id="CAAALY010121411">
    <property type="protein sequence ID" value="VEL31351.1"/>
    <property type="molecule type" value="Genomic_DNA"/>
</dbReference>
<keyword evidence="2" id="KW-0812">Transmembrane</keyword>
<feature type="non-terminal residue" evidence="3">
    <location>
        <position position="1"/>
    </location>
</feature>
<comment type="caution">
    <text evidence="3">The sequence shown here is derived from an EMBL/GenBank/DDBJ whole genome shotgun (WGS) entry which is preliminary data.</text>
</comment>
<dbReference type="AlphaFoldDB" id="A0A3S5AK34"/>
<evidence type="ECO:0000313" key="4">
    <source>
        <dbReference type="Proteomes" id="UP000784294"/>
    </source>
</evidence>
<gene>
    <name evidence="3" type="ORF">PXEA_LOCUS24791</name>
</gene>